<feature type="compositionally biased region" description="Basic and acidic residues" evidence="7">
    <location>
        <begin position="300"/>
        <end position="311"/>
    </location>
</feature>
<dbReference type="PROSITE" id="PS51231">
    <property type="entry name" value="DAD"/>
    <property type="match status" value="1"/>
</dbReference>
<evidence type="ECO:0000313" key="13">
    <source>
        <dbReference type="Proteomes" id="UP000037069"/>
    </source>
</evidence>
<accession>A0A0L0CLB6</accession>
<feature type="compositionally biased region" description="Low complexity" evidence="7">
    <location>
        <begin position="75"/>
        <end position="99"/>
    </location>
</feature>
<feature type="region of interest" description="Disordered" evidence="7">
    <location>
        <begin position="914"/>
        <end position="952"/>
    </location>
</feature>
<feature type="compositionally biased region" description="Polar residues" evidence="7">
    <location>
        <begin position="1"/>
        <end position="27"/>
    </location>
</feature>
<feature type="compositionally biased region" description="Acidic residues" evidence="7">
    <location>
        <begin position="258"/>
        <end position="271"/>
    </location>
</feature>
<feature type="compositionally biased region" description="Low complexity" evidence="7">
    <location>
        <begin position="833"/>
        <end position="850"/>
    </location>
</feature>
<proteinExistence type="inferred from homology"/>
<feature type="compositionally biased region" description="Low complexity" evidence="7">
    <location>
        <begin position="801"/>
        <end position="810"/>
    </location>
</feature>
<evidence type="ECO:0000259" key="8">
    <source>
        <dbReference type="PROSITE" id="PS51228"/>
    </source>
</evidence>
<dbReference type="InterPro" id="IPR014768">
    <property type="entry name" value="GBD/FH3_dom"/>
</dbReference>
<dbReference type="OrthoDB" id="346910at2759"/>
<dbReference type="Gene3D" id="1.20.80.10">
    <property type="match status" value="2"/>
</dbReference>
<comment type="similarity">
    <text evidence="6">Belongs to the formin homology family.</text>
</comment>
<dbReference type="InterPro" id="IPR015425">
    <property type="entry name" value="FH2_Formin"/>
</dbReference>
<feature type="region of interest" description="Disordered" evidence="7">
    <location>
        <begin position="1078"/>
        <end position="1197"/>
    </location>
</feature>
<feature type="region of interest" description="Disordered" evidence="7">
    <location>
        <begin position="1"/>
        <end position="598"/>
    </location>
</feature>
<feature type="compositionally biased region" description="Low complexity" evidence="7">
    <location>
        <begin position="1165"/>
        <end position="1181"/>
    </location>
</feature>
<dbReference type="GO" id="GO:0030866">
    <property type="term" value="P:cortical actin cytoskeleton organization"/>
    <property type="evidence" value="ECO:0007669"/>
    <property type="project" value="TreeGrafter"/>
</dbReference>
<feature type="region of interest" description="Disordered" evidence="7">
    <location>
        <begin position="2603"/>
        <end position="2625"/>
    </location>
</feature>
<feature type="compositionally biased region" description="Basic and acidic residues" evidence="7">
    <location>
        <begin position="2613"/>
        <end position="2625"/>
    </location>
</feature>
<dbReference type="PROSITE" id="PS51228">
    <property type="entry name" value="ACB_2"/>
    <property type="match status" value="1"/>
</dbReference>
<evidence type="ECO:0000259" key="10">
    <source>
        <dbReference type="PROSITE" id="PS51232"/>
    </source>
</evidence>
<gene>
    <name evidence="12" type="ORF">FF38_04692</name>
</gene>
<feature type="domain" description="DAD" evidence="9">
    <location>
        <begin position="3194"/>
        <end position="3226"/>
    </location>
</feature>
<feature type="compositionally biased region" description="Polar residues" evidence="7">
    <location>
        <begin position="811"/>
        <end position="832"/>
    </location>
</feature>
<dbReference type="Pfam" id="PF00887">
    <property type="entry name" value="ACBP"/>
    <property type="match status" value="2"/>
</dbReference>
<feature type="compositionally biased region" description="Basic and acidic residues" evidence="7">
    <location>
        <begin position="1135"/>
        <end position="1159"/>
    </location>
</feature>
<feature type="region of interest" description="Disordered" evidence="7">
    <location>
        <begin position="1001"/>
        <end position="1054"/>
    </location>
</feature>
<name>A0A0L0CLB6_LUCCU</name>
<keyword evidence="3" id="KW-0597">Phosphoprotein</keyword>
<keyword evidence="13" id="KW-1185">Reference proteome</keyword>
<dbReference type="InterPro" id="IPR022408">
    <property type="entry name" value="Acyl-CoA-binding_prot_CS"/>
</dbReference>
<dbReference type="PANTHER" id="PTHR45920:SF4">
    <property type="entry name" value="FORMIN HOMOLOGY 2 DOMAIN CONTAINING, ISOFORM I"/>
    <property type="match status" value="1"/>
</dbReference>
<dbReference type="Gene3D" id="1.25.10.10">
    <property type="entry name" value="Leucine-rich Repeat Variant"/>
    <property type="match status" value="1"/>
</dbReference>
<dbReference type="FunFam" id="1.25.10.10:FF:000056">
    <property type="entry name" value="FH1/FH2 domain-containing protein 3 isoform X1"/>
    <property type="match status" value="1"/>
</dbReference>
<dbReference type="Proteomes" id="UP000037069">
    <property type="component" value="Unassembled WGS sequence"/>
</dbReference>
<feature type="compositionally biased region" description="Pro residues" evidence="7">
    <location>
        <begin position="2356"/>
        <end position="2365"/>
    </location>
</feature>
<feature type="region of interest" description="Disordered" evidence="7">
    <location>
        <begin position="3206"/>
        <end position="3233"/>
    </location>
</feature>
<feature type="region of interest" description="Disordered" evidence="7">
    <location>
        <begin position="2293"/>
        <end position="2312"/>
    </location>
</feature>
<evidence type="ECO:0008006" key="14">
    <source>
        <dbReference type="Google" id="ProtNLM"/>
    </source>
</evidence>
<sequence length="3255" mass="361623">MSYRSSYTPWKSSLSPNYKTGASSAYSSRDDVSATSRYSSLASPSSYRPSFSGGTYRLKRDTPIVPTSTYVSRYSAATSSPATKPDTSSTSDSSGSKPGQLKRYGSTASSLGKYSREPSPAALEHTNRIKSRDPSPATRSLRGKSRDPSPALDTKCKIGYGSSASSYRMNVPKSTTGNTYGTRYGSSSTAGRTPAANNSSTSISYLSASDFKARSISKAREAATRKSNEKELEAQKTEEKEENKPEATSNEESTGSSETDEEDDEEEEDNEEKFVSVAVCTRATSPTPPGTAPIVHRTRRIEIAKTIEKTIQRSTRKKKMLEKEIQSDRLDDSTRYSRFGLSSRVSSPYSPHTERYTSSSLRYSHSPLSTTASKSSSLNSTSESKKDDVSASSTSASSKANKSPLNSKSKLSPPKSIKITSRQSSMENLSAHKPPAAPKGESPTKSTSSSTGVSTKLPNKDFRKSALNVGPTDRPRKSRTPSTGTDSDLNTVEALNGALQAIQRLERSPSAGSEVSNASNRSIRRTGTDSKLRPRCHNKSFVNGSVVSPKSPLSRNNSTSNIKAKSSTSTSSTTTQSSAGTTTTTSSSSGTESCTESKKCTKKIIKKKAIKDVTNTSSSTSTTATSTSPTTHSTADSRSIKSSSENSFSQQPPAASVNNQKAKKSDSSATNSRTTPKTPSDKDPLRRLKKLSSVSNFFAAQQQDNANNDEQIYLESSENSSSGNDLDRSLSKKSISLTQANETKTTPSPAVKTKTSGSSSKSNPNYTINSIDEPKNNIKTTKSTSSTSSTKTKTKTKSKSNTKSSSTSTSYCPQETTTVNESSIMPSELQTESLSPYTTTNPTTSSTSGTDQEESSWWQDTSRQIDTASALDFNLKDEMRFKIRHIDSGETAWWLRNDEDDTLADDDLKTLNQEEELEEDEDDEEEATDHIQSLTSTPSGNAAKLNDKPGGWWITNETNDETPNEDEEKHETIYVKSRSSNDLDYPSNGYCVEEAPVEAKPFPKSRITPETDWWNDDNEEAQAEYTVNNNPSLNSDKTSNKSGNNLSQLSDKLPKQNGSIQLKICRVESGEKPWWLQEEQQTETQPQENEITVEATIALPKKNKDKTDSSSSNSDSKNRWMSGPTKKVFNIPRVESGEKAWWQEETSESKSDKASENKNYKRNNSQEQEWWLEESSQQQKPPTTPQHNYQQNGYFEPPAPIQQQQQQYYHNTEEEAELQQYQHSSYNHNNLIDSQAELSNSFNFEYSERPPPLGQCASPVQQEELLPPPPPQQRQQCTSPYDNIPMTKVQTAASQQPILETSTNYMASGGGGGPIYQQDIVYLNQSPLQQQPQQQYFPHQRQQQHQQNPNYLQQPPTPYNQYNNNELRSRNGQLFISRHQNIDELLGGSCRPISPLYYDNNGFQTMPPQLQPQQTPTPSQQRNMFVEEITPDQVRIHDSTAQMPIIQRMERDDWQRDSLAAKPTTPPRFEQRMPKILIHITAVAAAAAAAFSKALCSNVCFNNMIVKMDPDELITFRVQYLVDTDPLDCTSMYPIPTRAPTYAFAATLPLATQLGTILRLLNAPQRIDDAAIQVYKDGDYGSYLDLESSLAEQSEEIEGLNSSRKNSLVVRTQLSVRVHAIIEKLLSAEGSDLRRALFSLKQVFQEDKDLVHAFVALGGLNCLVRVGNGADQNYQNYILRALGQVMLYVDGMNGVMKHEPTMQWLYSLIASNYRSVVKTALKLLLVFVEYAESNCHVLVSAIHAVDKQQGTLPWSNIMRLLKDYDNADAELVIYAASLINKTLEGLNDQDSFYDESDLLEQQGMESVIQHYMSKPGTDMDLLNQLQLYEAVLKFEDGESDGTRLPDNTLRKTQRFRSSTDTAERRKSRRHSTGTSPGNINKVLPTHMRLTPTQPALDEDSSSSTNSAEFSGGVFAEKKPRDGAGVTPGLRRRRERAERHRSFLKEQQEAAAAVAANGYMNSTDNREDMGQLVTAIPVTLKNGDSPPESLNIINENNCNYNNNNNHITNTNNHNNNNNLKHSYQNNNNTINHSNVNANLNVIVNATANANATNNNNALITNNHNNNNHIITNSNTATHNNNNNHINLLSPTKQLLGTNTISIINNSFDKSNTNKLQHHQHHLNHNVNAPAATSPAAEFYNKKNLFMERNATVINGLMKNIQRHNVTAETNNLEGVGAVNGTNLHANHCDNVVNYKKFENDANRLNTYYNQINNSTPKNQQHQQSIQSPNSTTTSPVKHNLSSLNSSPKKTINSTTTSTAMTNPPLASGFDYIPQTSTPHTTPVKYAATTTTMEDNTTTTYGTPSTPRQRVMSPNVSSYPVQNAYNNTITTTTSVAPPPPPPPPPPPDLWGNANNMRMPPPPPPPPPPPYFYHQHSNNMSYNQNTTTNNIIPNSNQANNAVNTTNNNLNSNSDQPVDLLQINESDNEDKKLLLQLKRDHTVKDLTQKLCNLPTSPTTQDDKLQNRIVGDMSGLISKAKEGLAKSKSKGEMSRKFQANLLTITLLLFNTACEKAKAFTKKPTNEEFLEFYGLYKQATVGDCNIAKPGVTDLTAKAKYDAWFATASEKAKTFTKNPPNEVFLEFYGLYKQATVGDCNIQKPSAVDVKGSAKSSSVDQEIKKPEPKKSENDLQWEELVRNISRPLNLCDLDFTDLNSEDEKDILAPRGFGRGIPPPPPPIGGVALPPPMMPTHLVCPPPMNHPMSMSNTSNGSGALIPPPMFSYSGYGNTSLTNSFNSSMNGSINGDMSSMNTIKKNKKTVKLFWKEVREDLIPVSVGKTIWDELPAANVDTQKLEHLFESRAKDLMTKKQQEMNKSKEVIVLDHKRSNAINIAMTKLPPPRAIKAAILKMDATVVTREGIDKLLNMLPTDEEKGKIQEAQMANPELPLGSAEQFLLTLASISELAARLRLWAFRLDFDNSEKEIAEPLMDLKQGIEILKNNRTFKCILSTLLSVGIFLNGAPVKGFQIEYLSKVPEVKDTVHKHSLLHHLCHMVMESGNETTDLYSEIGPITRASKADFNDLAHNLSQLEHECKASWDRLKLIAKHDCPPQLKQKLVDFLADCAERIIILQVVHRRIMNRYRKFLLWLGVPQHSVADSRPNEFCRIVSEFALEYRTTRERVQQQIEKKANHRERNKTRGKLIVDIAKFKTKEDKQDAELKSLLGTPNADTPDGTLTWRRRRAENLRSPVLRQSEENFTDGDDEILESLVKTATKAPGTRTTPRERKRTRHADRKSLRRTLKNGLTEEEKLQVAALIKTY</sequence>
<dbReference type="GO" id="GO:0051015">
    <property type="term" value="F:actin filament binding"/>
    <property type="evidence" value="ECO:0007669"/>
    <property type="project" value="TreeGrafter"/>
</dbReference>
<dbReference type="PROSITE" id="PS51232">
    <property type="entry name" value="GBD_FH3"/>
    <property type="match status" value="1"/>
</dbReference>
<dbReference type="EMBL" id="JRES01000234">
    <property type="protein sequence ID" value="KNC33090.1"/>
    <property type="molecule type" value="Genomic_DNA"/>
</dbReference>
<dbReference type="SUPFAM" id="SSF48371">
    <property type="entry name" value="ARM repeat"/>
    <property type="match status" value="1"/>
</dbReference>
<dbReference type="InterPro" id="IPR035984">
    <property type="entry name" value="Acyl-CoA-binding_sf"/>
</dbReference>
<feature type="compositionally biased region" description="Low complexity" evidence="7">
    <location>
        <begin position="356"/>
        <end position="382"/>
    </location>
</feature>
<feature type="domain" description="GBD/FH3" evidence="10">
    <location>
        <begin position="1559"/>
        <end position="1921"/>
    </location>
</feature>
<feature type="region of interest" description="Disordered" evidence="7">
    <location>
        <begin position="1329"/>
        <end position="1358"/>
    </location>
</feature>
<dbReference type="STRING" id="7375.A0A0L0CLB6"/>
<dbReference type="Pfam" id="PF18382">
    <property type="entry name" value="Formin_GBD_N"/>
    <property type="match status" value="1"/>
</dbReference>
<evidence type="ECO:0000256" key="1">
    <source>
        <dbReference type="ARBA" id="ARBA00004245"/>
    </source>
</evidence>
<dbReference type="PANTHER" id="PTHR45920">
    <property type="entry name" value="FORMIN HOMOLOGY 2 DOMAIN CONTAINING, ISOFORM I"/>
    <property type="match status" value="1"/>
</dbReference>
<feature type="region of interest" description="Disordered" evidence="7">
    <location>
        <begin position="613"/>
        <end position="686"/>
    </location>
</feature>
<dbReference type="Pfam" id="PF24959">
    <property type="entry name" value="FH3_FHOD1-3"/>
    <property type="match status" value="1"/>
</dbReference>
<feature type="compositionally biased region" description="Basic and acidic residues" evidence="7">
    <location>
        <begin position="321"/>
        <end position="335"/>
    </location>
</feature>
<feature type="compositionally biased region" description="Low complexity" evidence="7">
    <location>
        <begin position="2243"/>
        <end position="2263"/>
    </location>
</feature>
<protein>
    <recommendedName>
        <fullName evidence="14">FH1/FH2 domain-containing protein 3</fullName>
    </recommendedName>
</protein>
<feature type="compositionally biased region" description="Low complexity" evidence="7">
    <location>
        <begin position="248"/>
        <end position="257"/>
    </location>
</feature>
<dbReference type="SUPFAM" id="SSF47027">
    <property type="entry name" value="Acyl-CoA binding protein"/>
    <property type="match status" value="2"/>
</dbReference>
<feature type="region of interest" description="Disordered" evidence="7">
    <location>
        <begin position="1244"/>
        <end position="1280"/>
    </location>
</feature>
<dbReference type="GO" id="GO:0000062">
    <property type="term" value="F:fatty-acyl-CoA binding"/>
    <property type="evidence" value="ECO:0007669"/>
    <property type="project" value="InterPro"/>
</dbReference>
<feature type="domain" description="ACB" evidence="8">
    <location>
        <begin position="2500"/>
        <end position="2590"/>
    </location>
</feature>
<dbReference type="InterPro" id="IPR056771">
    <property type="entry name" value="FH3_FHOD1-3-like"/>
</dbReference>
<feature type="compositionally biased region" description="Polar residues" evidence="7">
    <location>
        <begin position="510"/>
        <end position="521"/>
    </location>
</feature>
<feature type="compositionally biased region" description="Low complexity" evidence="7">
    <location>
        <begin position="752"/>
        <end position="762"/>
    </location>
</feature>
<dbReference type="PROSITE" id="PS00880">
    <property type="entry name" value="ACB_1"/>
    <property type="match status" value="1"/>
</dbReference>
<feature type="compositionally biased region" description="Basic and acidic residues" evidence="7">
    <location>
        <begin position="218"/>
        <end position="245"/>
    </location>
</feature>
<organism evidence="12 13">
    <name type="scientific">Lucilia cuprina</name>
    <name type="common">Green bottle fly</name>
    <name type="synonym">Australian sheep blowfly</name>
    <dbReference type="NCBI Taxonomy" id="7375"/>
    <lineage>
        <taxon>Eukaryota</taxon>
        <taxon>Metazoa</taxon>
        <taxon>Ecdysozoa</taxon>
        <taxon>Arthropoda</taxon>
        <taxon>Hexapoda</taxon>
        <taxon>Insecta</taxon>
        <taxon>Pterygota</taxon>
        <taxon>Neoptera</taxon>
        <taxon>Endopterygota</taxon>
        <taxon>Diptera</taxon>
        <taxon>Brachycera</taxon>
        <taxon>Muscomorpha</taxon>
        <taxon>Oestroidea</taxon>
        <taxon>Calliphoridae</taxon>
        <taxon>Luciliinae</taxon>
        <taxon>Lucilia</taxon>
    </lineage>
</organism>
<evidence type="ECO:0000259" key="9">
    <source>
        <dbReference type="PROSITE" id="PS51231"/>
    </source>
</evidence>
<keyword evidence="4" id="KW-0009">Actin-binding</keyword>
<dbReference type="InterPro" id="IPR014352">
    <property type="entry name" value="FERM/acyl-CoA-bd_prot_sf"/>
</dbReference>
<dbReference type="Pfam" id="PF02181">
    <property type="entry name" value="FH2"/>
    <property type="match status" value="1"/>
</dbReference>
<feature type="compositionally biased region" description="Polar residues" evidence="7">
    <location>
        <begin position="540"/>
        <end position="556"/>
    </location>
</feature>
<feature type="compositionally biased region" description="Polar residues" evidence="7">
    <location>
        <begin position="1025"/>
        <end position="1054"/>
    </location>
</feature>
<feature type="compositionally biased region" description="Acidic residues" evidence="7">
    <location>
        <begin position="1013"/>
        <end position="1022"/>
    </location>
</feature>
<keyword evidence="2" id="KW-0963">Cytoplasm</keyword>
<feature type="compositionally biased region" description="Polar residues" evidence="7">
    <location>
        <begin position="636"/>
        <end position="660"/>
    </location>
</feature>
<feature type="compositionally biased region" description="Polar residues" evidence="7">
    <location>
        <begin position="737"/>
        <end position="748"/>
    </location>
</feature>
<feature type="compositionally biased region" description="Low complexity" evidence="7">
    <location>
        <begin position="614"/>
        <end position="634"/>
    </location>
</feature>
<dbReference type="OMA" id="WFATASE"/>
<feature type="region of interest" description="Disordered" evidence="7">
    <location>
        <begin position="2208"/>
        <end position="2265"/>
    </location>
</feature>
<feature type="compositionally biased region" description="Polar residues" evidence="7">
    <location>
        <begin position="480"/>
        <end position="490"/>
    </location>
</feature>
<feature type="compositionally biased region" description="Polar residues" evidence="7">
    <location>
        <begin position="162"/>
        <end position="207"/>
    </location>
</feature>
<dbReference type="GO" id="GO:0005737">
    <property type="term" value="C:cytoplasm"/>
    <property type="evidence" value="ECO:0007669"/>
    <property type="project" value="TreeGrafter"/>
</dbReference>
<evidence type="ECO:0000256" key="2">
    <source>
        <dbReference type="ARBA" id="ARBA00022490"/>
    </source>
</evidence>
<reference evidence="12 13" key="1">
    <citation type="journal article" date="2015" name="Nat. Commun.">
        <title>Lucilia cuprina genome unlocks parasitic fly biology to underpin future interventions.</title>
        <authorList>
            <person name="Anstead C.A."/>
            <person name="Korhonen P.K."/>
            <person name="Young N.D."/>
            <person name="Hall R.S."/>
            <person name="Jex A.R."/>
            <person name="Murali S.C."/>
            <person name="Hughes D.S."/>
            <person name="Lee S.F."/>
            <person name="Perry T."/>
            <person name="Stroehlein A.J."/>
            <person name="Ansell B.R."/>
            <person name="Breugelmans B."/>
            <person name="Hofmann A."/>
            <person name="Qu J."/>
            <person name="Dugan S."/>
            <person name="Lee S.L."/>
            <person name="Chao H."/>
            <person name="Dinh H."/>
            <person name="Han Y."/>
            <person name="Doddapaneni H.V."/>
            <person name="Worley K.C."/>
            <person name="Muzny D.M."/>
            <person name="Ioannidis P."/>
            <person name="Waterhouse R.M."/>
            <person name="Zdobnov E.M."/>
            <person name="James P.J."/>
            <person name="Bagnall N.H."/>
            <person name="Kotze A.C."/>
            <person name="Gibbs R.A."/>
            <person name="Richards S."/>
            <person name="Batterham P."/>
            <person name="Gasser R.B."/>
        </authorList>
    </citation>
    <scope>NUCLEOTIDE SEQUENCE [LARGE SCALE GENOMIC DNA]</scope>
    <source>
        <strain evidence="12 13">LS</strain>
        <tissue evidence="12">Full body</tissue>
    </source>
</reference>
<feature type="compositionally biased region" description="Pro residues" evidence="7">
    <location>
        <begin position="2334"/>
        <end position="2346"/>
    </location>
</feature>
<dbReference type="GO" id="GO:0005856">
    <property type="term" value="C:cytoskeleton"/>
    <property type="evidence" value="ECO:0007669"/>
    <property type="project" value="UniProtKB-SubCell"/>
</dbReference>
<feature type="compositionally biased region" description="Low complexity" evidence="7">
    <location>
        <begin position="33"/>
        <end position="52"/>
    </location>
</feature>
<dbReference type="InterPro" id="IPR014767">
    <property type="entry name" value="DAD_dom"/>
</dbReference>
<feature type="region of interest" description="Disordered" evidence="7">
    <location>
        <begin position="1837"/>
        <end position="1937"/>
    </location>
</feature>
<evidence type="ECO:0000259" key="11">
    <source>
        <dbReference type="PROSITE" id="PS51444"/>
    </source>
</evidence>
<feature type="compositionally biased region" description="Low complexity" evidence="7">
    <location>
        <begin position="779"/>
        <end position="791"/>
    </location>
</feature>
<feature type="compositionally biased region" description="Low complexity" evidence="7">
    <location>
        <begin position="443"/>
        <end position="455"/>
    </location>
</feature>
<feature type="compositionally biased region" description="Low complexity" evidence="7">
    <location>
        <begin position="557"/>
        <end position="594"/>
    </location>
</feature>
<evidence type="ECO:0000256" key="6">
    <source>
        <dbReference type="ARBA" id="ARBA00023449"/>
    </source>
</evidence>
<comment type="subcellular location">
    <subcellularLocation>
        <location evidence="1">Cytoplasm</location>
        <location evidence="1">Cytoskeleton</location>
    </subcellularLocation>
</comment>
<dbReference type="InterPro" id="IPR000582">
    <property type="entry name" value="Acyl-CoA-binding_protein"/>
</dbReference>
<dbReference type="SUPFAM" id="SSF101447">
    <property type="entry name" value="Formin homology 2 domain (FH2 domain)"/>
    <property type="match status" value="2"/>
</dbReference>
<feature type="compositionally biased region" description="Low complexity" evidence="7">
    <location>
        <begin position="390"/>
        <end position="419"/>
    </location>
</feature>
<dbReference type="InterPro" id="IPR041387">
    <property type="entry name" value="FHOD1_GBD_N"/>
</dbReference>
<feature type="region of interest" description="Disordered" evidence="7">
    <location>
        <begin position="737"/>
        <end position="860"/>
    </location>
</feature>
<dbReference type="InterPro" id="IPR042201">
    <property type="entry name" value="FH2_Formin_sf"/>
</dbReference>
<dbReference type="InterPro" id="IPR011989">
    <property type="entry name" value="ARM-like"/>
</dbReference>
<keyword evidence="5" id="KW-0206">Cytoskeleton</keyword>
<dbReference type="FunFam" id="1.20.58.2220:FF:000004">
    <property type="entry name" value="Formin homology 2 domain-containing 3"/>
    <property type="match status" value="1"/>
</dbReference>
<feature type="compositionally biased region" description="Basic residues" evidence="7">
    <location>
        <begin position="3220"/>
        <end position="3233"/>
    </location>
</feature>
<feature type="compositionally biased region" description="Acidic residues" evidence="7">
    <location>
        <begin position="914"/>
        <end position="927"/>
    </location>
</feature>
<evidence type="ECO:0000256" key="7">
    <source>
        <dbReference type="SAM" id="MobiDB-lite"/>
    </source>
</evidence>
<feature type="compositionally biased region" description="Low complexity" evidence="7">
    <location>
        <begin position="2293"/>
        <end position="2304"/>
    </location>
</feature>
<evidence type="ECO:0000256" key="4">
    <source>
        <dbReference type="ARBA" id="ARBA00023203"/>
    </source>
</evidence>
<dbReference type="InterPro" id="IPR016024">
    <property type="entry name" value="ARM-type_fold"/>
</dbReference>
<feature type="region of interest" description="Disordered" evidence="7">
    <location>
        <begin position="2330"/>
        <end position="2365"/>
    </location>
</feature>
<feature type="compositionally biased region" description="Polar residues" evidence="7">
    <location>
        <begin position="930"/>
        <end position="940"/>
    </location>
</feature>
<evidence type="ECO:0000256" key="5">
    <source>
        <dbReference type="ARBA" id="ARBA00023212"/>
    </source>
</evidence>
<feature type="compositionally biased region" description="Low complexity" evidence="7">
    <location>
        <begin position="1078"/>
        <end position="1090"/>
    </location>
</feature>
<comment type="caution">
    <text evidence="12">The sequence shown here is derived from an EMBL/GenBank/DDBJ whole genome shotgun (WGS) entry which is preliminary data.</text>
</comment>
<feature type="domain" description="FH2" evidence="11">
    <location>
        <begin position="2745"/>
        <end position="3136"/>
    </location>
</feature>
<evidence type="ECO:0000313" key="12">
    <source>
        <dbReference type="EMBL" id="KNC33090.1"/>
    </source>
</evidence>
<dbReference type="Gene3D" id="1.20.58.2220">
    <property type="entry name" value="Formin, FH2 domain"/>
    <property type="match status" value="1"/>
</dbReference>
<evidence type="ECO:0000256" key="3">
    <source>
        <dbReference type="ARBA" id="ARBA00022553"/>
    </source>
</evidence>
<dbReference type="PROSITE" id="PS51444">
    <property type="entry name" value="FH2"/>
    <property type="match status" value="1"/>
</dbReference>
<feature type="compositionally biased region" description="Polar residues" evidence="7">
    <location>
        <begin position="2208"/>
        <end position="2242"/>
    </location>
</feature>
<dbReference type="SMART" id="SM00498">
    <property type="entry name" value="FH2"/>
    <property type="match status" value="1"/>
</dbReference>
<feature type="compositionally biased region" description="Polar residues" evidence="7">
    <location>
        <begin position="667"/>
        <end position="678"/>
    </location>
</feature>